<comment type="similarity">
    <text evidence="1">Belongs to the ABC transporter superfamily.</text>
</comment>
<keyword evidence="2" id="KW-0813">Transport</keyword>
<name>A0A212RFW3_9PROT</name>
<dbReference type="Pfam" id="PF00005">
    <property type="entry name" value="ABC_tran"/>
    <property type="match status" value="1"/>
</dbReference>
<dbReference type="GO" id="GO:0005524">
    <property type="term" value="F:ATP binding"/>
    <property type="evidence" value="ECO:0007669"/>
    <property type="project" value="UniProtKB-KW"/>
</dbReference>
<feature type="domain" description="ABC transporter" evidence="5">
    <location>
        <begin position="5"/>
        <end position="236"/>
    </location>
</feature>
<dbReference type="InterPro" id="IPR003439">
    <property type="entry name" value="ABC_transporter-like_ATP-bd"/>
</dbReference>
<dbReference type="InterPro" id="IPR003593">
    <property type="entry name" value="AAA+_ATPase"/>
</dbReference>
<reference evidence="6 7" key="1">
    <citation type="submission" date="2017-06" db="EMBL/GenBank/DDBJ databases">
        <authorList>
            <person name="Kim H.J."/>
            <person name="Triplett B.A."/>
        </authorList>
    </citation>
    <scope>NUCLEOTIDE SEQUENCE [LARGE SCALE GENOMIC DNA]</scope>
    <source>
        <strain evidence="6 7">B29T1</strain>
    </source>
</reference>
<dbReference type="PROSITE" id="PS50893">
    <property type="entry name" value="ABC_TRANSPORTER_2"/>
    <property type="match status" value="1"/>
</dbReference>
<dbReference type="InterPro" id="IPR017871">
    <property type="entry name" value="ABC_transporter-like_CS"/>
</dbReference>
<dbReference type="AlphaFoldDB" id="A0A212RFW3"/>
<keyword evidence="4 6" id="KW-0067">ATP-binding</keyword>
<protein>
    <submittedName>
        <fullName evidence="6">Sulfonate transport system ATP-binding protein</fullName>
    </submittedName>
</protein>
<evidence type="ECO:0000313" key="7">
    <source>
        <dbReference type="Proteomes" id="UP000197065"/>
    </source>
</evidence>
<dbReference type="PROSITE" id="PS00211">
    <property type="entry name" value="ABC_TRANSPORTER_1"/>
    <property type="match status" value="1"/>
</dbReference>
<proteinExistence type="inferred from homology"/>
<evidence type="ECO:0000256" key="2">
    <source>
        <dbReference type="ARBA" id="ARBA00022448"/>
    </source>
</evidence>
<dbReference type="SMART" id="SM00382">
    <property type="entry name" value="AAA"/>
    <property type="match status" value="1"/>
</dbReference>
<dbReference type="OrthoDB" id="7336028at2"/>
<gene>
    <name evidence="6" type="ORF">SAMN07250955_10859</name>
</gene>
<keyword evidence="7" id="KW-1185">Reference proteome</keyword>
<accession>A0A212RFW3</accession>
<organism evidence="6 7">
    <name type="scientific">Arboricoccus pini</name>
    <dbReference type="NCBI Taxonomy" id="1963835"/>
    <lineage>
        <taxon>Bacteria</taxon>
        <taxon>Pseudomonadati</taxon>
        <taxon>Pseudomonadota</taxon>
        <taxon>Alphaproteobacteria</taxon>
        <taxon>Geminicoccales</taxon>
        <taxon>Geminicoccaceae</taxon>
        <taxon>Arboricoccus</taxon>
    </lineage>
</organism>
<dbReference type="GO" id="GO:0016887">
    <property type="term" value="F:ATP hydrolysis activity"/>
    <property type="evidence" value="ECO:0007669"/>
    <property type="project" value="InterPro"/>
</dbReference>
<dbReference type="SUPFAM" id="SSF52540">
    <property type="entry name" value="P-loop containing nucleoside triphosphate hydrolases"/>
    <property type="match status" value="1"/>
</dbReference>
<dbReference type="InterPro" id="IPR050166">
    <property type="entry name" value="ABC_transporter_ATP-bind"/>
</dbReference>
<dbReference type="PANTHER" id="PTHR42788">
    <property type="entry name" value="TAURINE IMPORT ATP-BINDING PROTEIN-RELATED"/>
    <property type="match status" value="1"/>
</dbReference>
<dbReference type="Gene3D" id="3.40.50.300">
    <property type="entry name" value="P-loop containing nucleotide triphosphate hydrolases"/>
    <property type="match status" value="1"/>
</dbReference>
<sequence>MAATLDIKGVEKTFSIDGRAVPALAGVDLKVEPGEFLTVLGASGCGKSTLLRLIAGLDTSYEGSISLDGQRIRGPSLDRGIVFQEPRLFPWLTAARNVALALENAPLAREAKRRAVDEHLALVGLSSFGNAYPHQLSGGMAQRVAIARGLVNRPEILLLDEPFGALDALTRAHLQDELQRIQQDEQITTVLVTHDVEEAVYLGDRVIVMAPRPGRVAHVFDIDLPRPRRRTDDRLVQQRARILETLEEISGESARPLATQPVGPLEARPALA</sequence>
<dbReference type="Proteomes" id="UP000197065">
    <property type="component" value="Unassembled WGS sequence"/>
</dbReference>
<dbReference type="EMBL" id="FYEH01000008">
    <property type="protein sequence ID" value="SNB71113.1"/>
    <property type="molecule type" value="Genomic_DNA"/>
</dbReference>
<dbReference type="RefSeq" id="WP_088561855.1">
    <property type="nucleotide sequence ID" value="NZ_FYEH01000008.1"/>
</dbReference>
<dbReference type="InterPro" id="IPR027417">
    <property type="entry name" value="P-loop_NTPase"/>
</dbReference>
<evidence type="ECO:0000256" key="1">
    <source>
        <dbReference type="ARBA" id="ARBA00005417"/>
    </source>
</evidence>
<evidence type="ECO:0000256" key="4">
    <source>
        <dbReference type="ARBA" id="ARBA00022840"/>
    </source>
</evidence>
<evidence type="ECO:0000256" key="3">
    <source>
        <dbReference type="ARBA" id="ARBA00022741"/>
    </source>
</evidence>
<dbReference type="PANTHER" id="PTHR42788:SF13">
    <property type="entry name" value="ALIPHATIC SULFONATES IMPORT ATP-BINDING PROTEIN SSUB"/>
    <property type="match status" value="1"/>
</dbReference>
<keyword evidence="3" id="KW-0547">Nucleotide-binding</keyword>
<dbReference type="CDD" id="cd03293">
    <property type="entry name" value="ABC_NrtD_SsuB_transporters"/>
    <property type="match status" value="1"/>
</dbReference>
<evidence type="ECO:0000259" key="5">
    <source>
        <dbReference type="PROSITE" id="PS50893"/>
    </source>
</evidence>
<evidence type="ECO:0000313" key="6">
    <source>
        <dbReference type="EMBL" id="SNB71113.1"/>
    </source>
</evidence>